<evidence type="ECO:0000313" key="7">
    <source>
        <dbReference type="EMBL" id="KAG2234658.1"/>
    </source>
</evidence>
<dbReference type="EMBL" id="JAEPRE010000048">
    <property type="protein sequence ID" value="KAG2234658.1"/>
    <property type="molecule type" value="Genomic_DNA"/>
</dbReference>
<dbReference type="GO" id="GO:0043409">
    <property type="term" value="P:negative regulation of MAPK cascade"/>
    <property type="evidence" value="ECO:0007669"/>
    <property type="project" value="TreeGrafter"/>
</dbReference>
<reference evidence="7" key="1">
    <citation type="submission" date="2021-01" db="EMBL/GenBank/DDBJ databases">
        <title>Metabolic potential, ecology and presence of endohyphal bacteria is reflected in genomic diversity of Mucoromycotina.</title>
        <authorList>
            <person name="Muszewska A."/>
            <person name="Okrasinska A."/>
            <person name="Steczkiewicz K."/>
            <person name="Drgas O."/>
            <person name="Orlowska M."/>
            <person name="Perlinska-Lenart U."/>
            <person name="Aleksandrzak-Piekarczyk T."/>
            <person name="Szatraj K."/>
            <person name="Zielenkiewicz U."/>
            <person name="Pilsyk S."/>
            <person name="Malc E."/>
            <person name="Mieczkowski P."/>
            <person name="Kruszewska J.S."/>
            <person name="Biernat P."/>
            <person name="Pawlowska J."/>
        </authorList>
    </citation>
    <scope>NUCLEOTIDE SEQUENCE</scope>
    <source>
        <strain evidence="7">WA0000018081</strain>
    </source>
</reference>
<dbReference type="PANTHER" id="PTHR10159">
    <property type="entry name" value="DUAL SPECIFICITY PROTEIN PHOSPHATASE"/>
    <property type="match status" value="1"/>
</dbReference>
<protein>
    <recommendedName>
        <fullName evidence="2">protein-tyrosine-phosphatase</fullName>
        <ecNumber evidence="2">3.1.3.48</ecNumber>
    </recommendedName>
</protein>
<name>A0A8H7SV18_9FUNG</name>
<dbReference type="SMART" id="SM00195">
    <property type="entry name" value="DSPc"/>
    <property type="match status" value="1"/>
</dbReference>
<dbReference type="EC" id="3.1.3.48" evidence="2"/>
<dbReference type="Proteomes" id="UP000613177">
    <property type="component" value="Unassembled WGS sequence"/>
</dbReference>
<comment type="similarity">
    <text evidence="1">Belongs to the protein-tyrosine phosphatase family. Non-receptor class dual specificity subfamily.</text>
</comment>
<dbReference type="AlphaFoldDB" id="A0A8H7SV18"/>
<evidence type="ECO:0000256" key="3">
    <source>
        <dbReference type="ARBA" id="ARBA00022801"/>
    </source>
</evidence>
<dbReference type="PROSITE" id="PS00383">
    <property type="entry name" value="TYR_PHOSPHATASE_1"/>
    <property type="match status" value="1"/>
</dbReference>
<keyword evidence="3" id="KW-0378">Hydrolase</keyword>
<evidence type="ECO:0000259" key="5">
    <source>
        <dbReference type="PROSITE" id="PS50054"/>
    </source>
</evidence>
<evidence type="ECO:0000256" key="1">
    <source>
        <dbReference type="ARBA" id="ARBA00008601"/>
    </source>
</evidence>
<dbReference type="PANTHER" id="PTHR10159:SF519">
    <property type="entry name" value="DUAL SPECIFICITY PROTEIN PHOSPHATASE MPK3"/>
    <property type="match status" value="1"/>
</dbReference>
<keyword evidence="4" id="KW-0904">Protein phosphatase</keyword>
<accession>A0A8H7SV18</accession>
<dbReference type="PROSITE" id="PS50056">
    <property type="entry name" value="TYR_PHOSPHATASE_2"/>
    <property type="match status" value="1"/>
</dbReference>
<evidence type="ECO:0000256" key="2">
    <source>
        <dbReference type="ARBA" id="ARBA00013064"/>
    </source>
</evidence>
<dbReference type="InterPro" id="IPR016130">
    <property type="entry name" value="Tyr_Pase_AS"/>
</dbReference>
<gene>
    <name evidence="7" type="ORF">INT48_005810</name>
</gene>
<keyword evidence="8" id="KW-1185">Reference proteome</keyword>
<sequence>MTNLKKNPKKLALKLASSTEPSLLYKEQDKNDLYKHGPACILPNLYLGSYYNASNGSQLNKLDINCVINVASEINITTIPTIKEYHHMRWTHSQNNLAHVEFAQAISKIQLAHSKRKNVFIHCQQGIERSAALVIAYLLCASRQLAKITCVENSLAGQNWSLDRALKYVQERAPGIRPNMELLYQLQEYEKSVIVPTKKHNIQTRTRRSESITCCKTSSTLSKPSLPVNINQRPRASSFRDCRTLTFISIAPIKKTSNIQQNKKTLATAALIILLVATAVYQQRKSYHQGEVEGNKSDPTPSFYYLKPVYPIF</sequence>
<evidence type="ECO:0000313" key="8">
    <source>
        <dbReference type="Proteomes" id="UP000613177"/>
    </source>
</evidence>
<dbReference type="SUPFAM" id="SSF52799">
    <property type="entry name" value="(Phosphotyrosine protein) phosphatases II"/>
    <property type="match status" value="1"/>
</dbReference>
<dbReference type="InterPro" id="IPR000340">
    <property type="entry name" value="Dual-sp_phosphatase_cat-dom"/>
</dbReference>
<feature type="domain" description="Tyrosine specific protein phosphatases" evidence="6">
    <location>
        <begin position="100"/>
        <end position="184"/>
    </location>
</feature>
<dbReference type="GO" id="GO:0008330">
    <property type="term" value="F:protein tyrosine/threonine phosphatase activity"/>
    <property type="evidence" value="ECO:0007669"/>
    <property type="project" value="TreeGrafter"/>
</dbReference>
<dbReference type="GO" id="GO:0017017">
    <property type="term" value="F:MAP kinase tyrosine/serine/threonine phosphatase activity"/>
    <property type="evidence" value="ECO:0007669"/>
    <property type="project" value="TreeGrafter"/>
</dbReference>
<dbReference type="CDD" id="cd14498">
    <property type="entry name" value="DSP"/>
    <property type="match status" value="1"/>
</dbReference>
<dbReference type="PROSITE" id="PS50054">
    <property type="entry name" value="TYR_PHOSPHATASE_DUAL"/>
    <property type="match status" value="1"/>
</dbReference>
<proteinExistence type="inferred from homology"/>
<dbReference type="InterPro" id="IPR029021">
    <property type="entry name" value="Prot-tyrosine_phosphatase-like"/>
</dbReference>
<dbReference type="GO" id="GO:0033550">
    <property type="term" value="F:MAP kinase tyrosine phosphatase activity"/>
    <property type="evidence" value="ECO:0007669"/>
    <property type="project" value="TreeGrafter"/>
</dbReference>
<comment type="caution">
    <text evidence="7">The sequence shown here is derived from an EMBL/GenBank/DDBJ whole genome shotgun (WGS) entry which is preliminary data.</text>
</comment>
<organism evidence="7 8">
    <name type="scientific">Thamnidium elegans</name>
    <dbReference type="NCBI Taxonomy" id="101142"/>
    <lineage>
        <taxon>Eukaryota</taxon>
        <taxon>Fungi</taxon>
        <taxon>Fungi incertae sedis</taxon>
        <taxon>Mucoromycota</taxon>
        <taxon>Mucoromycotina</taxon>
        <taxon>Mucoromycetes</taxon>
        <taxon>Mucorales</taxon>
        <taxon>Mucorineae</taxon>
        <taxon>Mucoraceae</taxon>
        <taxon>Thamnidium</taxon>
    </lineage>
</organism>
<evidence type="ECO:0000256" key="4">
    <source>
        <dbReference type="ARBA" id="ARBA00022912"/>
    </source>
</evidence>
<dbReference type="GO" id="GO:0005737">
    <property type="term" value="C:cytoplasm"/>
    <property type="evidence" value="ECO:0007669"/>
    <property type="project" value="TreeGrafter"/>
</dbReference>
<evidence type="ECO:0000259" key="6">
    <source>
        <dbReference type="PROSITE" id="PS50056"/>
    </source>
</evidence>
<feature type="domain" description="Tyrosine-protein phosphatase" evidence="5">
    <location>
        <begin position="37"/>
        <end position="195"/>
    </location>
</feature>
<dbReference type="InterPro" id="IPR020422">
    <property type="entry name" value="TYR_PHOSPHATASE_DUAL_dom"/>
</dbReference>
<dbReference type="InterPro" id="IPR000387">
    <property type="entry name" value="Tyr_Pase_dom"/>
</dbReference>
<dbReference type="Pfam" id="PF00782">
    <property type="entry name" value="DSPc"/>
    <property type="match status" value="1"/>
</dbReference>
<dbReference type="Gene3D" id="3.90.190.10">
    <property type="entry name" value="Protein tyrosine phosphatase superfamily"/>
    <property type="match status" value="1"/>
</dbReference>